<accession>S6B017</accession>
<evidence type="ECO:0000256" key="2">
    <source>
        <dbReference type="ARBA" id="ARBA00006369"/>
    </source>
</evidence>
<keyword evidence="4" id="KW-0539">Nucleus</keyword>
<dbReference type="SUPFAM" id="SSF52954">
    <property type="entry name" value="Class II aaRS ABD-related"/>
    <property type="match status" value="1"/>
</dbReference>
<comment type="similarity">
    <text evidence="2">Belongs to the BRX1 family.</text>
</comment>
<reference evidence="6" key="1">
    <citation type="journal article" date="2014" name="BMC Genomics">
        <title>The Babesia bovis gene and promoter model: an update from full-length EST analysis.</title>
        <authorList>
            <person name="Yamagishi J."/>
            <person name="Wakaguri H."/>
            <person name="Yokoyama N."/>
            <person name="Yamashita R."/>
            <person name="Suzuki Y."/>
            <person name="Xuan X."/>
            <person name="Igarashi I."/>
        </authorList>
    </citation>
    <scope>NUCLEOTIDE SEQUENCE</scope>
    <source>
        <strain evidence="6">Texas</strain>
    </source>
</reference>
<evidence type="ECO:0000256" key="4">
    <source>
        <dbReference type="ARBA" id="ARBA00023242"/>
    </source>
</evidence>
<organism evidence="6">
    <name type="scientific">Babesia bovis</name>
    <dbReference type="NCBI Taxonomy" id="5865"/>
    <lineage>
        <taxon>Eukaryota</taxon>
        <taxon>Sar</taxon>
        <taxon>Alveolata</taxon>
        <taxon>Apicomplexa</taxon>
        <taxon>Aconoidasida</taxon>
        <taxon>Piroplasmida</taxon>
        <taxon>Babesiidae</taxon>
        <taxon>Babesia</taxon>
    </lineage>
</organism>
<dbReference type="PROSITE" id="PS50833">
    <property type="entry name" value="BRIX"/>
    <property type="match status" value="1"/>
</dbReference>
<evidence type="ECO:0000313" key="6">
    <source>
        <dbReference type="EMBL" id="BAN64648.1"/>
    </source>
</evidence>
<dbReference type="GO" id="GO:0019843">
    <property type="term" value="F:rRNA binding"/>
    <property type="evidence" value="ECO:0007669"/>
    <property type="project" value="InterPro"/>
</dbReference>
<proteinExistence type="evidence at transcript level"/>
<dbReference type="GO" id="GO:0005730">
    <property type="term" value="C:nucleolus"/>
    <property type="evidence" value="ECO:0007669"/>
    <property type="project" value="UniProtKB-SubCell"/>
</dbReference>
<evidence type="ECO:0000256" key="3">
    <source>
        <dbReference type="ARBA" id="ARBA00022517"/>
    </source>
</evidence>
<protein>
    <submittedName>
        <fullName evidence="6">Ribosome biogenesis Brix protein, putative</fullName>
    </submittedName>
</protein>
<comment type="subcellular location">
    <subcellularLocation>
        <location evidence="1">Nucleus</location>
        <location evidence="1">Nucleolus</location>
    </subcellularLocation>
</comment>
<dbReference type="Pfam" id="PF04427">
    <property type="entry name" value="Brix"/>
    <property type="match status" value="1"/>
</dbReference>
<dbReference type="GO" id="GO:0006364">
    <property type="term" value="P:rRNA processing"/>
    <property type="evidence" value="ECO:0007669"/>
    <property type="project" value="InterPro"/>
</dbReference>
<name>S6B017_BABBO</name>
<dbReference type="InterPro" id="IPR026532">
    <property type="entry name" value="BRX1"/>
</dbReference>
<dbReference type="PANTHER" id="PTHR13634">
    <property type="entry name" value="RIBOSOME BIOGENESIS PROTEIN BRIX"/>
    <property type="match status" value="1"/>
</dbReference>
<dbReference type="EMBL" id="AK440854">
    <property type="protein sequence ID" value="BAN64648.1"/>
    <property type="molecule type" value="mRNA"/>
</dbReference>
<evidence type="ECO:0000259" key="5">
    <source>
        <dbReference type="PROSITE" id="PS50833"/>
    </source>
</evidence>
<keyword evidence="3" id="KW-0690">Ribosome biogenesis</keyword>
<dbReference type="PANTHER" id="PTHR13634:SF0">
    <property type="entry name" value="RIBOSOME BIOGENESIS PROTEIN BRX1 HOMOLOG"/>
    <property type="match status" value="1"/>
</dbReference>
<dbReference type="GO" id="GO:0000027">
    <property type="term" value="P:ribosomal large subunit assembly"/>
    <property type="evidence" value="ECO:0007669"/>
    <property type="project" value="TreeGrafter"/>
</dbReference>
<dbReference type="VEuPathDB" id="PiroplasmaDB:BBOV_IV009420"/>
<evidence type="ECO:0000256" key="1">
    <source>
        <dbReference type="ARBA" id="ARBA00004604"/>
    </source>
</evidence>
<feature type="domain" description="Brix" evidence="5">
    <location>
        <begin position="1"/>
        <end position="131"/>
    </location>
</feature>
<dbReference type="AlphaFoldDB" id="S6B017"/>
<gene>
    <name evidence="6" type="primary">BBOV_IV009420</name>
</gene>
<dbReference type="InterPro" id="IPR007109">
    <property type="entry name" value="Brix"/>
</dbReference>
<sequence length="190" mass="21956">MWIALTPYGPSFKARITNVHTLKDSTYFGNALLYSRPLLTFDAGFDTAPHLQLIKSLISQVFGTPNNHPKSKPFHDHCLSFFYFDGRIFFRHFQISPINEYGINKPEQQSLTEIGPQFVLQPILILAGSFNGAILWENPDYISPLMMRRAKREAEAVKRQRKDVNKLTKKEDYELPEDELSNHKIFRAPT</sequence>